<dbReference type="EMBL" id="BHXC01000006">
    <property type="protein sequence ID" value="GCB90695.1"/>
    <property type="molecule type" value="Genomic_DNA"/>
</dbReference>
<organism evidence="3 4">
    <name type="scientific">Streptomyces noursei</name>
    <name type="common">Streptomyces albulus</name>
    <dbReference type="NCBI Taxonomy" id="1971"/>
    <lineage>
        <taxon>Bacteria</taxon>
        <taxon>Bacillati</taxon>
        <taxon>Actinomycetota</taxon>
        <taxon>Actinomycetes</taxon>
        <taxon>Kitasatosporales</taxon>
        <taxon>Streptomycetaceae</taxon>
        <taxon>Streptomyces</taxon>
    </lineage>
</organism>
<protein>
    <submittedName>
        <fullName evidence="3">Uncharacterized protein</fullName>
    </submittedName>
</protein>
<feature type="compositionally biased region" description="Low complexity" evidence="1">
    <location>
        <begin position="212"/>
        <end position="223"/>
    </location>
</feature>
<feature type="compositionally biased region" description="Basic residues" evidence="1">
    <location>
        <begin position="240"/>
        <end position="249"/>
    </location>
</feature>
<evidence type="ECO:0000313" key="3">
    <source>
        <dbReference type="EMBL" id="GCB90695.1"/>
    </source>
</evidence>
<gene>
    <name evidence="3" type="ORF">SALB_03403</name>
</gene>
<dbReference type="Proteomes" id="UP000288351">
    <property type="component" value="Unassembled WGS sequence"/>
</dbReference>
<comment type="caution">
    <text evidence="3">The sequence shown here is derived from an EMBL/GenBank/DDBJ whole genome shotgun (WGS) entry which is preliminary data.</text>
</comment>
<feature type="transmembrane region" description="Helical" evidence="2">
    <location>
        <begin position="48"/>
        <end position="66"/>
    </location>
</feature>
<keyword evidence="2" id="KW-0812">Transmembrane</keyword>
<keyword evidence="2" id="KW-1133">Transmembrane helix</keyword>
<accession>A0A059W5J9</accession>
<dbReference type="eggNOG" id="ENOG5033VDB">
    <property type="taxonomic scope" value="Bacteria"/>
</dbReference>
<dbReference type="STRING" id="68570.DC74_2547"/>
<evidence type="ECO:0000256" key="2">
    <source>
        <dbReference type="SAM" id="Phobius"/>
    </source>
</evidence>
<feature type="region of interest" description="Disordered" evidence="1">
    <location>
        <begin position="196"/>
        <end position="249"/>
    </location>
</feature>
<feature type="compositionally biased region" description="Basic residues" evidence="1">
    <location>
        <begin position="201"/>
        <end position="211"/>
    </location>
</feature>
<dbReference type="AlphaFoldDB" id="A0A059W5J9"/>
<evidence type="ECO:0000256" key="1">
    <source>
        <dbReference type="SAM" id="MobiDB-lite"/>
    </source>
</evidence>
<name>A0A059W5J9_STRNR</name>
<keyword evidence="2" id="KW-0472">Membrane</keyword>
<reference evidence="3 4" key="1">
    <citation type="journal article" date="2019" name="Microbiol. Resour. Announc.">
        <title>Draft Genome Sequence of the Most Traditional epsilon-Poly-l-Lysine Producer, Streptomyces albulus NBRC14147.</title>
        <authorList>
            <person name="Yamanaka K."/>
            <person name="Hamano Y."/>
        </authorList>
    </citation>
    <scope>NUCLEOTIDE SEQUENCE [LARGE SCALE GENOMIC DNA]</scope>
    <source>
        <strain evidence="3 4">NBRC 14147</strain>
    </source>
</reference>
<evidence type="ECO:0000313" key="4">
    <source>
        <dbReference type="Proteomes" id="UP000288351"/>
    </source>
</evidence>
<sequence>MQGRGVRPAARTGAPPGERLRAVRAALFTALCVTLSAASHVLLSHAPLPPATLAAVCAAVFTAAYAHAGRERGYGRTAALLVPLELAADTVFTTGQQACYGPAGGPLAGPLHTVGVDLLCRGGAGPAAPAALPHGLPAVQPAAGWLLLAAHLTVGLLAAGWLHRGEAALGALLRAAGAGAGRPLRTAAAVVRAAVAPPPTARRRARRRRPARSPSSRTAYAAAVPRSRPPSDTRSARQPAQHRRIGHPP</sequence>
<dbReference type="RefSeq" id="WP_235217369.1">
    <property type="nucleotide sequence ID" value="NZ_BHXC01000006.1"/>
</dbReference>
<feature type="transmembrane region" description="Helical" evidence="2">
    <location>
        <begin position="21"/>
        <end position="42"/>
    </location>
</feature>
<proteinExistence type="predicted"/>